<dbReference type="GO" id="GO:0031072">
    <property type="term" value="F:heat shock protein binding"/>
    <property type="evidence" value="ECO:0007669"/>
    <property type="project" value="InterPro"/>
</dbReference>
<dbReference type="InterPro" id="IPR036410">
    <property type="entry name" value="HSP_DnaJ_Cys-rich_dom_sf"/>
</dbReference>
<dbReference type="STRING" id="190974.SAMN05216439_0993"/>
<dbReference type="CDD" id="cd04487">
    <property type="entry name" value="RecJ_OBF2_like"/>
    <property type="match status" value="1"/>
</dbReference>
<dbReference type="SUPFAM" id="SSF57938">
    <property type="entry name" value="DnaJ/Hsp40 cysteine-rich domain"/>
    <property type="match status" value="1"/>
</dbReference>
<dbReference type="Gene3D" id="6.20.20.10">
    <property type="match status" value="2"/>
</dbReference>
<proteinExistence type="predicted"/>
<dbReference type="PROSITE" id="PS50126">
    <property type="entry name" value="S1"/>
    <property type="match status" value="1"/>
</dbReference>
<dbReference type="InterPro" id="IPR004365">
    <property type="entry name" value="NA-bd_OB_tRNA"/>
</dbReference>
<evidence type="ECO:0000259" key="1">
    <source>
        <dbReference type="PROSITE" id="PS50126"/>
    </source>
</evidence>
<sequence length="760" mass="84482">MTKEFLKLKTKCPKCKGIGSVVVDYKECKACGGTGYEDDAFNIGNHFKGVNSNAKAKFDLGGEEDIPCEACNGKGQIEVFEECSHCHGTGQINVCRDCGKSIGDQHDLCAECEEKRKLEKAKHDKFEARRSAARDVYILDSLCKMSDIDKDKLYKGRITRVEKYGAFVTLNNNVWGLMRGDNFGYNVGDDVIVYVTAIKSRERKIDLAPAHVESYNIKKLTKTFPRTLIGKLEEKKGRMVRIDGEVQQIQQTSGPTIFIISDETGSSEIAAFDKAGERSYPEIELGDAVQVVGEVNEHGGKTQIESSSMVKLNEENTAKLHKLIDDALNKKAEPQHVDFLVESDILNRLKPKMREAAQKIRRAILDGRTILLRHHNDADGICSGVAMEKAIIPLIEKVNPSNDAQYYYFKRSPSKAPFYELEDVVKDLSFALEDQERHGQKLPLIVLLDNGSTEEDIVALMQAKIYDIEVVVIDHHSPGELLTKNIQDGKIYGATVAVDEYVDCHVNPYLVGGDSQLTAGALATEVAHLINPDVKEVIKHLPAVAALGDKAECSEADQYLEIANQKGFEREHLAKIAECVDFEAFFLRFMNGRGIMDTILAVDNIDKHEKMIDALYKEYQKRVDTQLKATLPNIKRTQFENGIYFNLIDVEKYAHKFTFPAPGKTCGFVHDNVKQELGEDKPIVTLGHGPDFGVFRATDAVNEQYGFNVNEIVSKMMDSVPQAGIDGGGHECAGSIKYIEGLGEEVLSKVIGEIQSLSKN</sequence>
<dbReference type="Pfam" id="PF01336">
    <property type="entry name" value="tRNA_anti-codon"/>
    <property type="match status" value="1"/>
</dbReference>
<name>A0A1H7H825_9EURY</name>
<dbReference type="Gene3D" id="3.90.1640.30">
    <property type="match status" value="1"/>
</dbReference>
<protein>
    <submittedName>
        <fullName evidence="2">RecJ-like exonuclease</fullName>
    </submittedName>
</protein>
<dbReference type="Gene3D" id="2.40.50.140">
    <property type="entry name" value="Nucleic acid-binding proteins"/>
    <property type="match status" value="2"/>
</dbReference>
<accession>A0A1H7H825</accession>
<keyword evidence="2" id="KW-0540">Nuclease</keyword>
<keyword evidence="2" id="KW-0269">Exonuclease</keyword>
<dbReference type="Pfam" id="PF01368">
    <property type="entry name" value="DHH"/>
    <property type="match status" value="1"/>
</dbReference>
<dbReference type="GO" id="GO:0003676">
    <property type="term" value="F:nucleic acid binding"/>
    <property type="evidence" value="ECO:0007669"/>
    <property type="project" value="InterPro"/>
</dbReference>
<dbReference type="GO" id="GO:0004527">
    <property type="term" value="F:exonuclease activity"/>
    <property type="evidence" value="ECO:0007669"/>
    <property type="project" value="UniProtKB-KW"/>
</dbReference>
<evidence type="ECO:0000313" key="3">
    <source>
        <dbReference type="Proteomes" id="UP000199506"/>
    </source>
</evidence>
<dbReference type="InterPro" id="IPR001305">
    <property type="entry name" value="HSP_DnaJ_Cys-rich_dom"/>
</dbReference>
<keyword evidence="2" id="KW-0378">Hydrolase</keyword>
<reference evidence="2 3" key="1">
    <citation type="submission" date="2016-10" db="EMBL/GenBank/DDBJ databases">
        <authorList>
            <person name="de Groot N.N."/>
        </authorList>
    </citation>
    <scope>NUCLEOTIDE SEQUENCE [LARGE SCALE GENOMIC DNA]</scope>
    <source>
        <strain evidence="2 3">DSM 11978</strain>
    </source>
</reference>
<dbReference type="InterPro" id="IPR012340">
    <property type="entry name" value="NA-bd_OB-fold"/>
</dbReference>
<dbReference type="SUPFAM" id="SSF64182">
    <property type="entry name" value="DHH phosphoesterases"/>
    <property type="match status" value="1"/>
</dbReference>
<dbReference type="EMBL" id="FOAK01000002">
    <property type="protein sequence ID" value="SEK46546.1"/>
    <property type="molecule type" value="Genomic_DNA"/>
</dbReference>
<dbReference type="AlphaFoldDB" id="A0A1H7H825"/>
<dbReference type="CDD" id="cd04473">
    <property type="entry name" value="S1_RecJ_like"/>
    <property type="match status" value="1"/>
</dbReference>
<dbReference type="SMART" id="SM00316">
    <property type="entry name" value="S1"/>
    <property type="match status" value="1"/>
</dbReference>
<dbReference type="SUPFAM" id="SSF50249">
    <property type="entry name" value="Nucleic acid-binding proteins"/>
    <property type="match status" value="2"/>
</dbReference>
<dbReference type="InterPro" id="IPR003029">
    <property type="entry name" value="S1_domain"/>
</dbReference>
<feature type="domain" description="S1 motif" evidence="1">
    <location>
        <begin position="151"/>
        <end position="210"/>
    </location>
</feature>
<dbReference type="InterPro" id="IPR001667">
    <property type="entry name" value="DDH_dom"/>
</dbReference>
<dbReference type="InterPro" id="IPR038763">
    <property type="entry name" value="DHH_sf"/>
</dbReference>
<organism evidence="2 3">
    <name type="scientific">Methanobrevibacter gottschalkii</name>
    <dbReference type="NCBI Taxonomy" id="190974"/>
    <lineage>
        <taxon>Archaea</taxon>
        <taxon>Methanobacteriati</taxon>
        <taxon>Methanobacteriota</taxon>
        <taxon>Methanomada group</taxon>
        <taxon>Methanobacteria</taxon>
        <taxon>Methanobacteriales</taxon>
        <taxon>Methanobacteriaceae</taxon>
        <taxon>Methanobrevibacter</taxon>
    </lineage>
</organism>
<dbReference type="Pfam" id="PF00575">
    <property type="entry name" value="S1"/>
    <property type="match status" value="1"/>
</dbReference>
<dbReference type="GO" id="GO:0051082">
    <property type="term" value="F:unfolded protein binding"/>
    <property type="evidence" value="ECO:0007669"/>
    <property type="project" value="InterPro"/>
</dbReference>
<gene>
    <name evidence="2" type="ORF">SAMN05216439_0993</name>
</gene>
<dbReference type="CDD" id="cd10719">
    <property type="entry name" value="DnaJ_zf"/>
    <property type="match status" value="1"/>
</dbReference>
<evidence type="ECO:0000313" key="2">
    <source>
        <dbReference type="EMBL" id="SEK46546.1"/>
    </source>
</evidence>
<dbReference type="Proteomes" id="UP000199506">
    <property type="component" value="Unassembled WGS sequence"/>
</dbReference>